<organism evidence="3 4">
    <name type="scientific">Microbacterium candidum</name>
    <dbReference type="NCBI Taxonomy" id="3041922"/>
    <lineage>
        <taxon>Bacteria</taxon>
        <taxon>Bacillati</taxon>
        <taxon>Actinomycetota</taxon>
        <taxon>Actinomycetes</taxon>
        <taxon>Micrococcales</taxon>
        <taxon>Microbacteriaceae</taxon>
        <taxon>Microbacterium</taxon>
    </lineage>
</organism>
<accession>A0ABT7MTM8</accession>
<feature type="transmembrane region" description="Helical" evidence="1">
    <location>
        <begin position="1597"/>
        <end position="1615"/>
    </location>
</feature>
<feature type="domain" description="DUF7927" evidence="2">
    <location>
        <begin position="930"/>
        <end position="1047"/>
    </location>
</feature>
<feature type="domain" description="DUF7927" evidence="2">
    <location>
        <begin position="1459"/>
        <end position="1574"/>
    </location>
</feature>
<dbReference type="NCBIfam" id="TIGR01451">
    <property type="entry name" value="B_ant_repeat"/>
    <property type="match status" value="2"/>
</dbReference>
<dbReference type="EMBL" id="JASXSZ010000001">
    <property type="protein sequence ID" value="MDL9977805.1"/>
    <property type="molecule type" value="Genomic_DNA"/>
</dbReference>
<evidence type="ECO:0000259" key="2">
    <source>
        <dbReference type="Pfam" id="PF25549"/>
    </source>
</evidence>
<dbReference type="RefSeq" id="WP_286285604.1">
    <property type="nucleotide sequence ID" value="NZ_JASXSZ010000001.1"/>
</dbReference>
<feature type="domain" description="DUF7927" evidence="2">
    <location>
        <begin position="1057"/>
        <end position="1166"/>
    </location>
</feature>
<dbReference type="InterPro" id="IPR051172">
    <property type="entry name" value="Chlamydia_OmcB"/>
</dbReference>
<dbReference type="PANTHER" id="PTHR34819">
    <property type="entry name" value="LARGE CYSTEINE-RICH PERIPLASMIC PROTEIN OMCB"/>
    <property type="match status" value="1"/>
</dbReference>
<keyword evidence="1" id="KW-1133">Transmembrane helix</keyword>
<feature type="domain" description="DUF7927" evidence="2">
    <location>
        <begin position="1188"/>
        <end position="1302"/>
    </location>
</feature>
<evidence type="ECO:0000256" key="1">
    <source>
        <dbReference type="SAM" id="Phobius"/>
    </source>
</evidence>
<proteinExistence type="predicted"/>
<dbReference type="InterPro" id="IPR047589">
    <property type="entry name" value="DUF11_rpt"/>
</dbReference>
<dbReference type="Gene3D" id="2.60.40.10">
    <property type="entry name" value="Immunoglobulins"/>
    <property type="match status" value="1"/>
</dbReference>
<comment type="caution">
    <text evidence="3">The sequence shown here is derived from an EMBL/GenBank/DDBJ whole genome shotgun (WGS) entry which is preliminary data.</text>
</comment>
<sequence length="1623" mass="163480">MLGTLGLVAADSVPAAAESTPVSEFTKVGIDQTTPSTATVDSPGAAAPGDTIKWVLSYQNTTGADAAVSIKDPITAGQSYVANSLQLPPNLTGNVSANTLSASGTVLSGSTAGSIPTSTPVSIDFTTPGGDGYSVENYGTNVYTVYHHNNSNTQVFCSTLTNTTCPNWPANTYASYVSPVAGTPIGTGANGTWTALQNGSFIVAGKLYWGAALTTAVSGKYSIGVMCLDLTTVRATSCGYTELDTVSGFSGSAPLSTNGVAASDGNFYFFDSNGNMLCFSASTGSCGKVGVSGGLFSNNSNASMLTSGRYVYTTFVSGTTLYLTCYDVSAHAVCGSAYPINEGAPNGNAGYANTIAPVLDRATGALRAACDLGKGACYAPDGTALASNPYSGISGIGYPPSTVGFGDGAIVGTKFYASPRNDVITCWDFALWSGSGAVPKCAGFTGPTNTSNYTVRPLTGDLEGCGVADGDAGQIKIFNLSGGGGCNAVTAVNVSVAPSTFYCDGRSGHVSSWSAVSLVGLSASDFSSARLTLTDANGANVPGWVDVSFPPSGPQSIDISSIPTTGPTASLTAHVTIVGAKNPSAMSSAQVKITWSGDPLQVCYETKVAAVPCLTSSSVSNTATAVTTAGNVSDGPAGNSTGTVRFTVKNAPAACLLHLQKSASPNPARPGNTVTYTITVTNTGTSAYAAGSPASFSDDITSSLRDSSYNAGSVAASAGTASYDASTRVISWSGPLAAGASATVTYTVTVNDPDSGPHSMVNRVVTPVDVPSNCAAGSTDPACVATVPIQSFRVVKQTTATVIVPGQSVPYTITVTNTGGVDYSASAPASFTDDLSGVLDDATYNADAAATAGSVSYAAPVLSWSGPLAVGASVTVHYSVTVNTPDNGDKQLRNRVETPTDSGGNCATGSTDPVCHIEVPAKTFAVVKTASSSVTEEGSAVTYTLTVTNTGQVDYTTASPASLTDDLTGVLDDATYNADAQASAGTVAYTRPALTWSGPLAVGAVVTITYTVTVQAPDTGDHMLTNVVMNPPESGGSCVPGNTDPACRNEVPVRAYTVAKSSPSAGSVYPGQTVPYTITVTNTGGVAYTATDPAMLSDDLSGVIDDATYQGDAAASSGMVSYTAPVLSWSGALGLGERVTITYTVKVNDPPTGDGTLTNAAVPNSEGGRCWNHTPGPCAPVVRQIARYTVTKTSSATNVVHPGDTISYTITVHNPSNGDFTVANPAGFTDDLAAVEDDATYNGDAAASAGALAYQSPTLSWTGALAAGSTATVTYSVTVLDPDTGDGILSNAATPKTPGGYCADGSAGPCAPVVRDVQSFHVVKTASPSGPVHPGETVSYTIAVHNTGQVPYSAQQPASFIDDLSKVLDDAAYNADATATAGSVSYRKPVLTWSGPLDVGATVTITYTVTVANPDGGDLHLINPVVTPPGIGGNCPAGSTDAACSVTLDVYSLLVAKKADTTLAAAGQKVTYTITVTNTGHAAYTAADPAAFTDDLGKVVTGATYNSDAKATTGTLAYQAPKLSWSGPLAVGATATVTYSVTVDQSVSMGQTLRNAVVTTTDGNCAAGSTDPDCEATVIGIVIPPSILAVTGADARMPAIVGGLLLATGLLLLTIRRWRRNTR</sequence>
<gene>
    <name evidence="3" type="ORF">QSV35_00540</name>
</gene>
<reference evidence="3 4" key="1">
    <citation type="submission" date="2023-06" db="EMBL/GenBank/DDBJ databases">
        <title>Microbacterium sp. nov., isolated from a waste landfill.</title>
        <authorList>
            <person name="Wen W."/>
        </authorList>
    </citation>
    <scope>NUCLEOTIDE SEQUENCE [LARGE SCALE GENOMIC DNA]</scope>
    <source>
        <strain evidence="3 4">ASV49</strain>
    </source>
</reference>
<keyword evidence="4" id="KW-1185">Reference proteome</keyword>
<dbReference type="InterPro" id="IPR057687">
    <property type="entry name" value="DUF7927"/>
</dbReference>
<evidence type="ECO:0000313" key="4">
    <source>
        <dbReference type="Proteomes" id="UP001235064"/>
    </source>
</evidence>
<dbReference type="InterPro" id="IPR013783">
    <property type="entry name" value="Ig-like_fold"/>
</dbReference>
<keyword evidence="1" id="KW-0472">Membrane</keyword>
<feature type="domain" description="DUF7927" evidence="2">
    <location>
        <begin position="659"/>
        <end position="784"/>
    </location>
</feature>
<feature type="domain" description="DUF7927" evidence="2">
    <location>
        <begin position="1321"/>
        <end position="1429"/>
    </location>
</feature>
<dbReference type="Proteomes" id="UP001235064">
    <property type="component" value="Unassembled WGS sequence"/>
</dbReference>
<feature type="domain" description="DUF7927" evidence="2">
    <location>
        <begin position="798"/>
        <end position="907"/>
    </location>
</feature>
<dbReference type="PANTHER" id="PTHR34819:SF3">
    <property type="entry name" value="CELL SURFACE PROTEIN"/>
    <property type="match status" value="1"/>
</dbReference>
<protein>
    <recommendedName>
        <fullName evidence="2">DUF7927 domain-containing protein</fullName>
    </recommendedName>
</protein>
<dbReference type="Pfam" id="PF25549">
    <property type="entry name" value="DUF7927"/>
    <property type="match status" value="7"/>
</dbReference>
<keyword evidence="1" id="KW-0812">Transmembrane</keyword>
<evidence type="ECO:0000313" key="3">
    <source>
        <dbReference type="EMBL" id="MDL9977805.1"/>
    </source>
</evidence>
<name>A0ABT7MTM8_9MICO</name>